<evidence type="ECO:0000259" key="2">
    <source>
        <dbReference type="PROSITE" id="PS50878"/>
    </source>
</evidence>
<dbReference type="Pfam" id="PF00078">
    <property type="entry name" value="RVT_1"/>
    <property type="match status" value="1"/>
</dbReference>
<gene>
    <name evidence="3" type="primary">Acey_s0131.g1669</name>
    <name evidence="3" type="ORF">Y032_0131g1669</name>
</gene>
<dbReference type="Proteomes" id="UP000024635">
    <property type="component" value="Unassembled WGS sequence"/>
</dbReference>
<dbReference type="InterPro" id="IPR000477">
    <property type="entry name" value="RT_dom"/>
</dbReference>
<name>A0A016T767_9BILA</name>
<dbReference type="InterPro" id="IPR043502">
    <property type="entry name" value="DNA/RNA_pol_sf"/>
</dbReference>
<feature type="region of interest" description="Disordered" evidence="1">
    <location>
        <begin position="149"/>
        <end position="179"/>
    </location>
</feature>
<evidence type="ECO:0000256" key="1">
    <source>
        <dbReference type="SAM" id="MobiDB-lite"/>
    </source>
</evidence>
<protein>
    <recommendedName>
        <fullName evidence="2">Reverse transcriptase domain-containing protein</fullName>
    </recommendedName>
</protein>
<keyword evidence="4" id="KW-1185">Reference proteome</keyword>
<dbReference type="PANTHER" id="PTHR21301:SF10">
    <property type="entry name" value="REVERSE TRANSCRIPTASE DOMAIN-CONTAINING PROTEIN"/>
    <property type="match status" value="1"/>
</dbReference>
<dbReference type="InterPro" id="IPR035901">
    <property type="entry name" value="GIY-YIG_endonuc_sf"/>
</dbReference>
<dbReference type="STRING" id="53326.A0A016T767"/>
<sequence length="902" mass="103460">MSRFENSRTWSLLRNVPTNFYRLVRGVLSLRQKIVLTRQSVHFLRRCLQHRIVPNFISRKRLHEACGLLADDRRVLNIELQVLRISLKNKQDHLFSLINKCTAKENHCVHYLEDRLWKWIVSRSMVICDSIRSSAKAGLQRKFDELLSRSQAKVPQRPQTLASKPSSDDQKGGEQPVTQSPRVTVIGGIMIPEAAKSLLELGPSFSPTQPITASVSRRIVGCLQGLQNRLRYRLKQDNAGNVEVSNFPKIPFPQRYLKQHSPNFEADAKFRIFATDVHNILCRYKNKKFTSNLTPAQKEGIREVRNLVTSGRVRVCVSDKGGEFVILPQELDKAITDLHLQDETLYRPSSEEEFTKQYRKLNRTWVHIAKDAHLKPSLIARLKLELPICPVLYLLIKTHKLSTDDLTSNDPSKFKVRPIISCVDGPTDRVSWLLNLVLIQLLRYVPAHLSNTKMFLDHLGSAKLSEDCVMESFDVTSLYTNVSNDSAIQAAHEFLMEHHNTMNLYGLSIAHIMTLLKECLSCNIFRWSGRYYAQIRGLAMGQRLAPVLAGVFMAKIEQPVLIREPILYRRYVDDCFVICSTQEEMDKCFELLNQQSEYIKLTREKPRENWLPFLNVEIHLHGGTYRTKWFRKPSSRNIIVHYKSSHPAHTKTAVVRNMFHTAKSVCSGTEEKQESVRLARSIAESNGYVSTAPYVKRKRHVATPTNNQRDTNPQEKIPLCIPFISDELSRSIRLCLKKSGLDGFVNLVDIPSDNLKRRLVRNRLYDRLCLTSNCIICVSGRAGDCMISGTVYQISCKVCGENYIGETGRPLCLRIREHLEGKRSLRKSTPLGAHRVNNHSNNDFEVQVTILAQETDIATRKTMEAFWIRSRCPQMNRKDECLAITNELASYLDLCQLDPQRD</sequence>
<reference evidence="4" key="1">
    <citation type="journal article" date="2015" name="Nat. Genet.">
        <title>The genome and transcriptome of the zoonotic hookworm Ancylostoma ceylanicum identify infection-specific gene families.</title>
        <authorList>
            <person name="Schwarz E.M."/>
            <person name="Hu Y."/>
            <person name="Antoshechkin I."/>
            <person name="Miller M.M."/>
            <person name="Sternberg P.W."/>
            <person name="Aroian R.V."/>
        </authorList>
    </citation>
    <scope>NUCLEOTIDE SEQUENCE</scope>
    <source>
        <strain evidence="4">HY135</strain>
    </source>
</reference>
<evidence type="ECO:0000313" key="3">
    <source>
        <dbReference type="EMBL" id="EYB98507.1"/>
    </source>
</evidence>
<dbReference type="Gene3D" id="3.40.1440.10">
    <property type="entry name" value="GIY-YIG endonuclease"/>
    <property type="match status" value="1"/>
</dbReference>
<accession>A0A016T767</accession>
<dbReference type="PROSITE" id="PS50878">
    <property type="entry name" value="RT_POL"/>
    <property type="match status" value="1"/>
</dbReference>
<evidence type="ECO:0000313" key="4">
    <source>
        <dbReference type="Proteomes" id="UP000024635"/>
    </source>
</evidence>
<dbReference type="InterPro" id="IPR058912">
    <property type="entry name" value="HTH_animal"/>
</dbReference>
<feature type="compositionally biased region" description="Polar residues" evidence="1">
    <location>
        <begin position="149"/>
        <end position="165"/>
    </location>
</feature>
<feature type="domain" description="Reverse transcriptase" evidence="2">
    <location>
        <begin position="398"/>
        <end position="625"/>
    </location>
</feature>
<dbReference type="Pfam" id="PF26215">
    <property type="entry name" value="HTH_animal"/>
    <property type="match status" value="1"/>
</dbReference>
<proteinExistence type="predicted"/>
<dbReference type="OrthoDB" id="5831138at2759"/>
<dbReference type="AlphaFoldDB" id="A0A016T767"/>
<dbReference type="PANTHER" id="PTHR21301">
    <property type="entry name" value="REVERSE TRANSCRIPTASE"/>
    <property type="match status" value="1"/>
</dbReference>
<comment type="caution">
    <text evidence="3">The sequence shown here is derived from an EMBL/GenBank/DDBJ whole genome shotgun (WGS) entry which is preliminary data.</text>
</comment>
<dbReference type="CDD" id="cd00304">
    <property type="entry name" value="RT_like"/>
    <property type="match status" value="1"/>
</dbReference>
<organism evidence="3 4">
    <name type="scientific">Ancylostoma ceylanicum</name>
    <dbReference type="NCBI Taxonomy" id="53326"/>
    <lineage>
        <taxon>Eukaryota</taxon>
        <taxon>Metazoa</taxon>
        <taxon>Ecdysozoa</taxon>
        <taxon>Nematoda</taxon>
        <taxon>Chromadorea</taxon>
        <taxon>Rhabditida</taxon>
        <taxon>Rhabditina</taxon>
        <taxon>Rhabditomorpha</taxon>
        <taxon>Strongyloidea</taxon>
        <taxon>Ancylostomatidae</taxon>
        <taxon>Ancylostomatinae</taxon>
        <taxon>Ancylostoma</taxon>
    </lineage>
</organism>
<dbReference type="EMBL" id="JARK01001467">
    <property type="protein sequence ID" value="EYB98507.1"/>
    <property type="molecule type" value="Genomic_DNA"/>
</dbReference>
<dbReference type="SUPFAM" id="SSF56672">
    <property type="entry name" value="DNA/RNA polymerases"/>
    <property type="match status" value="1"/>
</dbReference>